<dbReference type="AlphaFoldDB" id="A0A1N7Q676"/>
<feature type="domain" description="YhcG PDDEXK nuclease" evidence="1">
    <location>
        <begin position="175"/>
        <end position="326"/>
    </location>
</feature>
<organism evidence="3 4">
    <name type="scientific">Belliella pelovolcani</name>
    <dbReference type="NCBI Taxonomy" id="529505"/>
    <lineage>
        <taxon>Bacteria</taxon>
        <taxon>Pseudomonadati</taxon>
        <taxon>Bacteroidota</taxon>
        <taxon>Cytophagia</taxon>
        <taxon>Cytophagales</taxon>
        <taxon>Cyclobacteriaceae</taxon>
        <taxon>Belliella</taxon>
    </lineage>
</organism>
<feature type="domain" description="YhcG N-terminal" evidence="2">
    <location>
        <begin position="15"/>
        <end position="150"/>
    </location>
</feature>
<keyword evidence="4" id="KW-1185">Reference proteome</keyword>
<keyword evidence="3" id="KW-0540">Nuclease</keyword>
<dbReference type="PANTHER" id="PTHR30547">
    <property type="entry name" value="UNCHARACTERIZED PROTEIN YHCG-RELATED"/>
    <property type="match status" value="1"/>
</dbReference>
<proteinExistence type="predicted"/>
<dbReference type="InterPro" id="IPR041527">
    <property type="entry name" value="YhcG_N"/>
</dbReference>
<dbReference type="STRING" id="529505.SAMN05421761_1361"/>
<accession>A0A1N7Q676</accession>
<keyword evidence="3" id="KW-0378">Hydrolase</keyword>
<dbReference type="Pfam" id="PF06250">
    <property type="entry name" value="YhcG_C"/>
    <property type="match status" value="1"/>
</dbReference>
<dbReference type="InterPro" id="IPR009362">
    <property type="entry name" value="YhcG_C"/>
</dbReference>
<evidence type="ECO:0000313" key="3">
    <source>
        <dbReference type="EMBL" id="SIT18345.1"/>
    </source>
</evidence>
<evidence type="ECO:0000259" key="2">
    <source>
        <dbReference type="Pfam" id="PF17761"/>
    </source>
</evidence>
<dbReference type="GO" id="GO:0003676">
    <property type="term" value="F:nucleic acid binding"/>
    <property type="evidence" value="ECO:0007669"/>
    <property type="project" value="InterPro"/>
</dbReference>
<evidence type="ECO:0000313" key="4">
    <source>
        <dbReference type="Proteomes" id="UP000186026"/>
    </source>
</evidence>
<evidence type="ECO:0000259" key="1">
    <source>
        <dbReference type="Pfam" id="PF06250"/>
    </source>
</evidence>
<name>A0A1N7Q676_9BACT</name>
<dbReference type="OrthoDB" id="9801263at2"/>
<dbReference type="PANTHER" id="PTHR30547:SF5">
    <property type="entry name" value="NUCLEASE YHCG-RELATED"/>
    <property type="match status" value="1"/>
</dbReference>
<dbReference type="Proteomes" id="UP000186026">
    <property type="component" value="Unassembled WGS sequence"/>
</dbReference>
<protein>
    <submittedName>
        <fullName evidence="3">Predicted nuclease of restriction endonuclease-like (RecB) superfamily, DUF1016 family</fullName>
    </submittedName>
</protein>
<gene>
    <name evidence="3" type="ORF">SAMN05421761_1361</name>
</gene>
<dbReference type="InterPro" id="IPR053148">
    <property type="entry name" value="PD-DEXK-like_domain"/>
</dbReference>
<sequence length="333" mass="39591">MGGLTKRQVEFFERVADLLKRARNSIVRSINQTMVQTYFEIGRLIVEEEQGGKVRAEYGKHIIHELSLRLTKEFGKGFSQRNLEQMRQFYHVYSKAQTLSAEFGLSWSHYLKLMRIENEEERKFYEIETTANNWSLRELQRQFDSALYERLALSRDRKGIKELSEEGQIIEKAEDSLKDPYVLEFMGLPDEFRYSESDFEQKLIDKLEHFLLELGKGYTYVGRQVRFTFDDKHFRVDLVFYNRILQCFVLIDLKIGELTHQDLGQMQMYVNYYDRFVKLEHENKTIGIVLCKKKNDTLIEITLPEGNNQIFASKYQTVLPSKEDLRHLIETKE</sequence>
<keyword evidence="3" id="KW-0255">Endonuclease</keyword>
<dbReference type="GO" id="GO:0004519">
    <property type="term" value="F:endonuclease activity"/>
    <property type="evidence" value="ECO:0007669"/>
    <property type="project" value="UniProtKB-KW"/>
</dbReference>
<dbReference type="RefSeq" id="WP_076503156.1">
    <property type="nucleotide sequence ID" value="NZ_FTOP01000036.1"/>
</dbReference>
<dbReference type="Pfam" id="PF17761">
    <property type="entry name" value="DUF1016_N"/>
    <property type="match status" value="1"/>
</dbReference>
<reference evidence="4" key="1">
    <citation type="submission" date="2017-01" db="EMBL/GenBank/DDBJ databases">
        <authorList>
            <person name="Varghese N."/>
            <person name="Submissions S."/>
        </authorList>
    </citation>
    <scope>NUCLEOTIDE SEQUENCE [LARGE SCALE GENOMIC DNA]</scope>
    <source>
        <strain evidence="4">DSM 46698</strain>
    </source>
</reference>
<dbReference type="InterPro" id="IPR011856">
    <property type="entry name" value="tRNA_endonuc-like_dom_sf"/>
</dbReference>
<dbReference type="EMBL" id="FTOP01000036">
    <property type="protein sequence ID" value="SIT18345.1"/>
    <property type="molecule type" value="Genomic_DNA"/>
</dbReference>
<dbReference type="Gene3D" id="3.40.1350.10">
    <property type="match status" value="1"/>
</dbReference>